<dbReference type="SUPFAM" id="SSF56954">
    <property type="entry name" value="Outer membrane efflux proteins (OEP)"/>
    <property type="match status" value="1"/>
</dbReference>
<keyword evidence="2" id="KW-0449">Lipoprotein</keyword>
<comment type="caution">
    <text evidence="3">The sequence shown here is derived from an EMBL/GenBank/DDBJ whole genome shotgun (WGS) entry which is preliminary data.</text>
</comment>
<keyword evidence="2" id="KW-0812">Transmembrane</keyword>
<evidence type="ECO:0000313" key="3">
    <source>
        <dbReference type="EMBL" id="MBM7129920.1"/>
    </source>
</evidence>
<keyword evidence="2" id="KW-0564">Palmitate</keyword>
<dbReference type="NCBIfam" id="TIGR01845">
    <property type="entry name" value="outer_NodT"/>
    <property type="match status" value="1"/>
</dbReference>
<comment type="similarity">
    <text evidence="1 2">Belongs to the outer membrane factor (OMF) (TC 1.B.17) family.</text>
</comment>
<proteinExistence type="inferred from homology"/>
<comment type="subcellular location">
    <subcellularLocation>
        <location evidence="2">Cell outer membrane</location>
        <topology evidence="2">Lipid-anchor</topology>
    </subcellularLocation>
</comment>
<dbReference type="Proteomes" id="UP001430193">
    <property type="component" value="Unassembled WGS sequence"/>
</dbReference>
<dbReference type="Gene3D" id="2.20.200.10">
    <property type="entry name" value="Outer membrane efflux proteins (OEP)"/>
    <property type="match status" value="1"/>
</dbReference>
<dbReference type="EMBL" id="JADIKF010000038">
    <property type="protein sequence ID" value="MBM7129920.1"/>
    <property type="molecule type" value="Genomic_DNA"/>
</dbReference>
<sequence length="470" mass="50139">MVTLRSTLATLACVAVAGCATVGPDYRVPAKAVVNASSAQGGFVSASAATSAAPLPDHWWKLYDDPVLDRLIEQSLAANTQLRFAEANLQHSDGLLAAAQAQRFSATVDAATAWNHPSEEAVLKRVGVTPYQNYNGGIAVSYDLDLFGAIRRGVEAAGADNEAAAAARDLVRVNVAAQTVQAYADICNAGHEITLMQKRIAIEQDNARMTQELVSHGRASPLDFTRQRNAVATTQAQLPQLQAVQRNAAFRLATLAGRPPADFDRALLTCNEPLHVDRPLPVGNGQAMLKRRPDVRAAERHLAAATARIGVATAALYPDIRFGVSVGSTGKAVDALTGYTNRYAIGPSISWNLNRNAVRARIEQANAQSQASLAAFDGTVLNALREVETSLDNYTADLDRQDQLQAARDSAASRAAQMEELQKGGRVDSLTLLAAERDRWTAEQALAANEAALNRDQIGVFLALGGGWQR</sequence>
<keyword evidence="2" id="KW-0472">Membrane</keyword>
<name>A0ABS2KFU4_9GAMM</name>
<gene>
    <name evidence="3" type="ORF">ISS99_10305</name>
</gene>
<organism evidence="3 4">
    <name type="scientific">Dyella mobilis</name>
    <dbReference type="NCBI Taxonomy" id="1849582"/>
    <lineage>
        <taxon>Bacteria</taxon>
        <taxon>Pseudomonadati</taxon>
        <taxon>Pseudomonadota</taxon>
        <taxon>Gammaproteobacteria</taxon>
        <taxon>Lysobacterales</taxon>
        <taxon>Rhodanobacteraceae</taxon>
        <taxon>Dyella</taxon>
    </lineage>
</organism>
<accession>A0ABS2KFU4</accession>
<reference evidence="3" key="1">
    <citation type="submission" date="2020-10" db="EMBL/GenBank/DDBJ databases">
        <title>Phylogeny of dyella-like bacteria.</title>
        <authorList>
            <person name="Fu J."/>
        </authorList>
    </citation>
    <scope>NUCLEOTIDE SEQUENCE</scope>
    <source>
        <strain evidence="3">DHON07</strain>
    </source>
</reference>
<dbReference type="PANTHER" id="PTHR30203:SF21">
    <property type="entry name" value="OUTER MEMBRANE COMPONENT OF MULTIDRUG EFFLUX PUMP-RELATED"/>
    <property type="match status" value="1"/>
</dbReference>
<dbReference type="InterPro" id="IPR003423">
    <property type="entry name" value="OMP_efflux"/>
</dbReference>
<dbReference type="Pfam" id="PF02321">
    <property type="entry name" value="OEP"/>
    <property type="match status" value="2"/>
</dbReference>
<dbReference type="InterPro" id="IPR010131">
    <property type="entry name" value="MdtP/NodT-like"/>
</dbReference>
<keyword evidence="4" id="KW-1185">Reference proteome</keyword>
<evidence type="ECO:0000256" key="2">
    <source>
        <dbReference type="RuleBase" id="RU362097"/>
    </source>
</evidence>
<keyword evidence="2" id="KW-1134">Transmembrane beta strand</keyword>
<dbReference type="RefSeq" id="WP_204631514.1">
    <property type="nucleotide sequence ID" value="NZ_BSOC01000003.1"/>
</dbReference>
<evidence type="ECO:0000256" key="1">
    <source>
        <dbReference type="ARBA" id="ARBA00007613"/>
    </source>
</evidence>
<feature type="chain" id="PRO_5044995380" evidence="2">
    <location>
        <begin position="18"/>
        <end position="470"/>
    </location>
</feature>
<keyword evidence="2" id="KW-0732">Signal</keyword>
<evidence type="ECO:0000313" key="4">
    <source>
        <dbReference type="Proteomes" id="UP001430193"/>
    </source>
</evidence>
<dbReference type="PROSITE" id="PS51257">
    <property type="entry name" value="PROKAR_LIPOPROTEIN"/>
    <property type="match status" value="1"/>
</dbReference>
<dbReference type="PANTHER" id="PTHR30203">
    <property type="entry name" value="OUTER MEMBRANE CATION EFFLUX PROTEIN"/>
    <property type="match status" value="1"/>
</dbReference>
<feature type="signal peptide" evidence="2">
    <location>
        <begin position="1"/>
        <end position="17"/>
    </location>
</feature>
<protein>
    <submittedName>
        <fullName evidence="3">Efflux transporter outer membrane subunit</fullName>
    </submittedName>
</protein>
<dbReference type="Gene3D" id="1.20.1600.10">
    <property type="entry name" value="Outer membrane efflux proteins (OEP)"/>
    <property type="match status" value="1"/>
</dbReference>